<dbReference type="PANTHER" id="PTHR34606">
    <property type="entry name" value="BON DOMAIN-CONTAINING PROTEIN"/>
    <property type="match status" value="1"/>
</dbReference>
<feature type="signal peptide" evidence="1">
    <location>
        <begin position="1"/>
        <end position="24"/>
    </location>
</feature>
<organism evidence="3 4">
    <name type="scientific">Paraburkholderia acidisoli</name>
    <dbReference type="NCBI Taxonomy" id="2571748"/>
    <lineage>
        <taxon>Bacteria</taxon>
        <taxon>Pseudomonadati</taxon>
        <taxon>Pseudomonadota</taxon>
        <taxon>Betaproteobacteria</taxon>
        <taxon>Burkholderiales</taxon>
        <taxon>Burkholderiaceae</taxon>
        <taxon>Paraburkholderia</taxon>
    </lineage>
</organism>
<sequence>MKAIQVFKLAATTVLVAASFQVYAQDTSASAAPAASAPTAAAQQQYKQSKSQYKSAKAANRALGRKVRAALARDKDISVSNITVRARDGAVVLQGTVPDQSQVDKATDVAKGVSGVTSVKNALTIRPVGT</sequence>
<reference evidence="3 4" key="1">
    <citation type="submission" date="2019-12" db="EMBL/GenBank/DDBJ databases">
        <title>Paraburkholderia acidiphila 7Q-K02 sp. nov and Paraburkholderia acidisoli DHF22 sp. nov., two strains isolated from forest soil.</title>
        <authorList>
            <person name="Gao Z."/>
            <person name="Qiu L."/>
        </authorList>
    </citation>
    <scope>NUCLEOTIDE SEQUENCE [LARGE SCALE GENOMIC DNA]</scope>
    <source>
        <strain evidence="3 4">DHF22</strain>
    </source>
</reference>
<dbReference type="PANTHER" id="PTHR34606:SF15">
    <property type="entry name" value="BON DOMAIN-CONTAINING PROTEIN"/>
    <property type="match status" value="1"/>
</dbReference>
<accession>A0A7Z2GMQ7</accession>
<dbReference type="InterPro" id="IPR051686">
    <property type="entry name" value="Lipoprotein_DolP"/>
</dbReference>
<evidence type="ECO:0000259" key="2">
    <source>
        <dbReference type="PROSITE" id="PS50914"/>
    </source>
</evidence>
<dbReference type="Gene3D" id="3.30.1340.30">
    <property type="match status" value="1"/>
</dbReference>
<gene>
    <name evidence="3" type="ORF">FAZ98_22150</name>
</gene>
<dbReference type="EMBL" id="CP046914">
    <property type="protein sequence ID" value="QGZ64424.1"/>
    <property type="molecule type" value="Genomic_DNA"/>
</dbReference>
<dbReference type="InterPro" id="IPR014004">
    <property type="entry name" value="Transpt-assoc_nodulatn_dom_bac"/>
</dbReference>
<dbReference type="SMART" id="SM00749">
    <property type="entry name" value="BON"/>
    <property type="match status" value="1"/>
</dbReference>
<dbReference type="AlphaFoldDB" id="A0A7Z2GMQ7"/>
<dbReference type="Proteomes" id="UP000433577">
    <property type="component" value="Chromosome 2"/>
</dbReference>
<dbReference type="OrthoDB" id="9010075at2"/>
<dbReference type="RefSeq" id="WP_158953837.1">
    <property type="nucleotide sequence ID" value="NZ_CP046914.1"/>
</dbReference>
<keyword evidence="4" id="KW-1185">Reference proteome</keyword>
<dbReference type="PROSITE" id="PS50914">
    <property type="entry name" value="BON"/>
    <property type="match status" value="1"/>
</dbReference>
<protein>
    <submittedName>
        <fullName evidence="3">BON domain-containing protein</fullName>
    </submittedName>
</protein>
<name>A0A7Z2GMQ7_9BURK</name>
<feature type="domain" description="BON" evidence="2">
    <location>
        <begin position="59"/>
        <end position="127"/>
    </location>
</feature>
<dbReference type="InterPro" id="IPR007055">
    <property type="entry name" value="BON_dom"/>
</dbReference>
<dbReference type="KEGG" id="pacs:FAZ98_22150"/>
<evidence type="ECO:0000313" key="4">
    <source>
        <dbReference type="Proteomes" id="UP000433577"/>
    </source>
</evidence>
<keyword evidence="1" id="KW-0732">Signal</keyword>
<evidence type="ECO:0000313" key="3">
    <source>
        <dbReference type="EMBL" id="QGZ64424.1"/>
    </source>
</evidence>
<dbReference type="Pfam" id="PF04972">
    <property type="entry name" value="BON"/>
    <property type="match status" value="1"/>
</dbReference>
<feature type="chain" id="PRO_5030683303" evidence="1">
    <location>
        <begin position="25"/>
        <end position="130"/>
    </location>
</feature>
<proteinExistence type="predicted"/>
<evidence type="ECO:0000256" key="1">
    <source>
        <dbReference type="SAM" id="SignalP"/>
    </source>
</evidence>